<evidence type="ECO:0000313" key="3">
    <source>
        <dbReference type="EMBL" id="MBC5690046.1"/>
    </source>
</evidence>
<dbReference type="InterPro" id="IPR045747">
    <property type="entry name" value="CRISPR-assoc_prot_Cas6_N_sf"/>
</dbReference>
<name>A0A923RQZ6_9FIRM</name>
<comment type="caution">
    <text evidence="3">The sequence shown here is derived from an EMBL/GenBank/DDBJ whole genome shotgun (WGS) entry which is preliminary data.</text>
</comment>
<dbReference type="Gene3D" id="3.30.70.1900">
    <property type="match status" value="1"/>
</dbReference>
<dbReference type="RefSeq" id="WP_186876696.1">
    <property type="nucleotide sequence ID" value="NZ_JACOPF010000003.1"/>
</dbReference>
<dbReference type="Pfam" id="PF01881">
    <property type="entry name" value="Cas_Cas6_C"/>
    <property type="match status" value="1"/>
</dbReference>
<dbReference type="AlphaFoldDB" id="A0A923RQZ6"/>
<evidence type="ECO:0000313" key="4">
    <source>
        <dbReference type="Proteomes" id="UP000652477"/>
    </source>
</evidence>
<reference evidence="3" key="1">
    <citation type="submission" date="2020-08" db="EMBL/GenBank/DDBJ databases">
        <title>Genome public.</title>
        <authorList>
            <person name="Liu C."/>
            <person name="Sun Q."/>
        </authorList>
    </citation>
    <scope>NUCLEOTIDE SEQUENCE</scope>
    <source>
        <strain evidence="3">NSJ-55</strain>
    </source>
</reference>
<accession>A0A923RQZ6</accession>
<gene>
    <name evidence="3" type="primary">cas6</name>
    <name evidence="3" type="ORF">H8S37_14100</name>
</gene>
<dbReference type="PANTHER" id="PTHR36984:SF3">
    <property type="entry name" value="CRISPR-ASSOCIATED ENDORIBONUCLEASE CAS6"/>
    <property type="match status" value="1"/>
</dbReference>
<protein>
    <submittedName>
        <fullName evidence="3">CRISPR-associated endoribonuclease Cas6</fullName>
    </submittedName>
</protein>
<dbReference type="InterPro" id="IPR049435">
    <property type="entry name" value="Cas_Cas6_C"/>
</dbReference>
<evidence type="ECO:0000259" key="2">
    <source>
        <dbReference type="Pfam" id="PF01881"/>
    </source>
</evidence>
<keyword evidence="1" id="KW-0051">Antiviral defense</keyword>
<dbReference type="NCBIfam" id="TIGR01877">
    <property type="entry name" value="cas_cas6"/>
    <property type="match status" value="1"/>
</dbReference>
<dbReference type="EMBL" id="JACOPF010000003">
    <property type="protein sequence ID" value="MBC5690046.1"/>
    <property type="molecule type" value="Genomic_DNA"/>
</dbReference>
<dbReference type="PANTHER" id="PTHR36984">
    <property type="entry name" value="CRISPR-ASSOCIATED ENDORIBONUCLEASE CAS6 1"/>
    <property type="match status" value="1"/>
</dbReference>
<organism evidence="3 4">
    <name type="scientific">Mediterraneibacter hominis</name>
    <dbReference type="NCBI Taxonomy" id="2763054"/>
    <lineage>
        <taxon>Bacteria</taxon>
        <taxon>Bacillati</taxon>
        <taxon>Bacillota</taxon>
        <taxon>Clostridia</taxon>
        <taxon>Lachnospirales</taxon>
        <taxon>Lachnospiraceae</taxon>
        <taxon>Mediterraneibacter</taxon>
    </lineage>
</organism>
<dbReference type="CDD" id="cd21140">
    <property type="entry name" value="Cas6_I-like"/>
    <property type="match status" value="1"/>
</dbReference>
<dbReference type="GO" id="GO:0016788">
    <property type="term" value="F:hydrolase activity, acting on ester bonds"/>
    <property type="evidence" value="ECO:0007669"/>
    <property type="project" value="InterPro"/>
</dbReference>
<dbReference type="Gene3D" id="3.30.70.1890">
    <property type="match status" value="1"/>
</dbReference>
<dbReference type="GO" id="GO:0051607">
    <property type="term" value="P:defense response to virus"/>
    <property type="evidence" value="ECO:0007669"/>
    <property type="project" value="UniProtKB-KW"/>
</dbReference>
<dbReference type="Proteomes" id="UP000652477">
    <property type="component" value="Unassembled WGS sequence"/>
</dbReference>
<evidence type="ECO:0000256" key="1">
    <source>
        <dbReference type="ARBA" id="ARBA00023118"/>
    </source>
</evidence>
<dbReference type="InterPro" id="IPR010156">
    <property type="entry name" value="CRISPR-assoc_prot_Cas6"/>
</dbReference>
<keyword evidence="4" id="KW-1185">Reference proteome</keyword>
<feature type="domain" description="CRISPR associated protein Cas6 C-terminal" evidence="2">
    <location>
        <begin position="119"/>
        <end position="238"/>
    </location>
</feature>
<proteinExistence type="predicted"/>
<sequence>MVQVRLDFKTEKPELPRDLDKLIVSFLKASLQNFSTELYEQLYGERKAVLKTFTYSLYLPGAKFLADKIVLKGNNFSLYFSDSDIGQLIQFINAFKLMRFKKYSMNRNSMELQKVYAEKKEEITDSEIIVKIQSSLVVRKHEAQDNSDVYYIYNHPDFCKTLKKNVEIFLEKLEIPLSTEGFSIVPIKGKKIVTDIFGRKTDANIGIYKLTGSPQLLNLLYQSGMGSRRSEGHGKFEVIW</sequence>